<protein>
    <submittedName>
        <fullName evidence="1">Uncharacterized protein</fullName>
    </submittedName>
</protein>
<reference evidence="1 2" key="1">
    <citation type="submission" date="2018-06" db="EMBL/GenBank/DDBJ databases">
        <title>WGS assembly of Brassica rapa FPsc.</title>
        <authorList>
            <person name="Bowman J."/>
            <person name="Kohchi T."/>
            <person name="Yamato K."/>
            <person name="Jenkins J."/>
            <person name="Shu S."/>
            <person name="Ishizaki K."/>
            <person name="Yamaoka S."/>
            <person name="Nishihama R."/>
            <person name="Nakamura Y."/>
            <person name="Berger F."/>
            <person name="Adam C."/>
            <person name="Aki S."/>
            <person name="Althoff F."/>
            <person name="Araki T."/>
            <person name="Arteaga-Vazquez M."/>
            <person name="Balasubrmanian S."/>
            <person name="Bauer D."/>
            <person name="Boehm C."/>
            <person name="Briginshaw L."/>
            <person name="Caballero-Perez J."/>
            <person name="Catarino B."/>
            <person name="Chen F."/>
            <person name="Chiyoda S."/>
            <person name="Chovatia M."/>
            <person name="Davies K."/>
            <person name="Delmans M."/>
            <person name="Demura T."/>
            <person name="Dierschke T."/>
            <person name="Dolan L."/>
            <person name="Dorantes-Acosta A."/>
            <person name="Eklund D."/>
            <person name="Florent S."/>
            <person name="Flores-Sandoval E."/>
            <person name="Fujiyama A."/>
            <person name="Fukuzawa H."/>
            <person name="Galik B."/>
            <person name="Grimanelli D."/>
            <person name="Grimwood J."/>
            <person name="Grossniklaus U."/>
            <person name="Hamada T."/>
            <person name="Haseloff J."/>
            <person name="Hetherington A."/>
            <person name="Higo A."/>
            <person name="Hirakawa Y."/>
            <person name="Hundley H."/>
            <person name="Ikeda Y."/>
            <person name="Inoue K."/>
            <person name="Inoue S."/>
            <person name="Ishida S."/>
            <person name="Jia Q."/>
            <person name="Kakita M."/>
            <person name="Kanazawa T."/>
            <person name="Kawai Y."/>
            <person name="Kawashima T."/>
            <person name="Kennedy M."/>
            <person name="Kinose K."/>
            <person name="Kinoshita T."/>
            <person name="Kohara Y."/>
            <person name="Koide E."/>
            <person name="Komatsu K."/>
            <person name="Kopischke S."/>
            <person name="Kubo M."/>
            <person name="Kyozuka J."/>
            <person name="Lagercrantz U."/>
            <person name="Lin S."/>
            <person name="Lindquist E."/>
            <person name="Lipzen A."/>
            <person name="Lu C."/>
            <person name="Luna E."/>
            <person name="Martienssen R."/>
            <person name="Minamino N."/>
            <person name="Mizutani M."/>
            <person name="Mizutani M."/>
            <person name="Mochizuki N."/>
            <person name="Monte I."/>
            <person name="Mosher R."/>
            <person name="Nagasaki H."/>
            <person name="Nakagami H."/>
            <person name="Naramoto S."/>
            <person name="Nishitani K."/>
            <person name="Ohtani M."/>
            <person name="Okamoto T."/>
            <person name="Okumura M."/>
            <person name="Phillips J."/>
            <person name="Pollak B."/>
            <person name="Reinders A."/>
            <person name="Roevekamp M."/>
            <person name="Sano R."/>
            <person name="Sawa S."/>
            <person name="Schmid M."/>
            <person name="Shirakawa M."/>
            <person name="Solano R."/>
            <person name="Spunde A."/>
            <person name="Suetsugu N."/>
            <person name="Sugano S."/>
            <person name="Sugiyama A."/>
            <person name="Sun R."/>
            <person name="Suzuki Y."/>
            <person name="Takenaka M."/>
            <person name="Takezawa D."/>
            <person name="Tomogane H."/>
            <person name="Tsuzuki M."/>
            <person name="Ueda T."/>
            <person name="Umeda M."/>
            <person name="Ward J."/>
            <person name="Watanabe Y."/>
            <person name="Yazaki K."/>
            <person name="Yokoyama R."/>
            <person name="Yoshitake Y."/>
            <person name="Yotsui I."/>
            <person name="Zachgo S."/>
            <person name="Schmutz J."/>
        </authorList>
    </citation>
    <scope>NUCLEOTIDE SEQUENCE [LARGE SCALE GENOMIC DNA]</scope>
    <source>
        <strain evidence="2">cv. B-3</strain>
    </source>
</reference>
<dbReference type="Proteomes" id="UP000264353">
    <property type="component" value="Chromosome A2"/>
</dbReference>
<sequence>MLLFYEVKYSISYCALHPSWVLLGRIRRREPNLYIKTCSKMMLLALAYYSLRLKHDFYYFKIFWIVFRHVNLKCTSKIPYYCICIS</sequence>
<evidence type="ECO:0000313" key="2">
    <source>
        <dbReference type="Proteomes" id="UP000264353"/>
    </source>
</evidence>
<evidence type="ECO:0000313" key="1">
    <source>
        <dbReference type="EMBL" id="RID73293.1"/>
    </source>
</evidence>
<accession>A0A398ADF2</accession>
<organism evidence="1 2">
    <name type="scientific">Brassica campestris</name>
    <name type="common">Field mustard</name>
    <dbReference type="NCBI Taxonomy" id="3711"/>
    <lineage>
        <taxon>Eukaryota</taxon>
        <taxon>Viridiplantae</taxon>
        <taxon>Streptophyta</taxon>
        <taxon>Embryophyta</taxon>
        <taxon>Tracheophyta</taxon>
        <taxon>Spermatophyta</taxon>
        <taxon>Magnoliopsida</taxon>
        <taxon>eudicotyledons</taxon>
        <taxon>Gunneridae</taxon>
        <taxon>Pentapetalae</taxon>
        <taxon>rosids</taxon>
        <taxon>malvids</taxon>
        <taxon>Brassicales</taxon>
        <taxon>Brassicaceae</taxon>
        <taxon>Brassiceae</taxon>
        <taxon>Brassica</taxon>
    </lineage>
</organism>
<proteinExistence type="predicted"/>
<dbReference type="AlphaFoldDB" id="A0A398ADF2"/>
<gene>
    <name evidence="1" type="ORF">BRARA_B00453</name>
</gene>
<name>A0A398ADF2_BRACM</name>
<dbReference type="EMBL" id="CM010629">
    <property type="protein sequence ID" value="RID73293.1"/>
    <property type="molecule type" value="Genomic_DNA"/>
</dbReference>